<keyword evidence="2" id="KW-1185">Reference proteome</keyword>
<dbReference type="RefSeq" id="WP_397020378.1">
    <property type="nucleotide sequence ID" value="NZ_JBITMB010000003.1"/>
</dbReference>
<dbReference type="Proteomes" id="UP001612928">
    <property type="component" value="Unassembled WGS sequence"/>
</dbReference>
<accession>A0ABW8A1F3</accession>
<dbReference type="EMBL" id="JBITMB010000003">
    <property type="protein sequence ID" value="MFI7440610.1"/>
    <property type="molecule type" value="Genomic_DNA"/>
</dbReference>
<reference evidence="1 2" key="1">
    <citation type="submission" date="2024-10" db="EMBL/GenBank/DDBJ databases">
        <title>The Natural Products Discovery Center: Release of the First 8490 Sequenced Strains for Exploring Actinobacteria Biosynthetic Diversity.</title>
        <authorList>
            <person name="Kalkreuter E."/>
            <person name="Kautsar S.A."/>
            <person name="Yang D."/>
            <person name="Bader C.D."/>
            <person name="Teijaro C.N."/>
            <person name="Fluegel L."/>
            <person name="Davis C.M."/>
            <person name="Simpson J.R."/>
            <person name="Lauterbach L."/>
            <person name="Steele A.D."/>
            <person name="Gui C."/>
            <person name="Meng S."/>
            <person name="Li G."/>
            <person name="Viehrig K."/>
            <person name="Ye F."/>
            <person name="Su P."/>
            <person name="Kiefer A.F."/>
            <person name="Nichols A."/>
            <person name="Cepeda A.J."/>
            <person name="Yan W."/>
            <person name="Fan B."/>
            <person name="Jiang Y."/>
            <person name="Adhikari A."/>
            <person name="Zheng C.-J."/>
            <person name="Schuster L."/>
            <person name="Cowan T.M."/>
            <person name="Smanski M.J."/>
            <person name="Chevrette M.G."/>
            <person name="De Carvalho L.P.S."/>
            <person name="Shen B."/>
        </authorList>
    </citation>
    <scope>NUCLEOTIDE SEQUENCE [LARGE SCALE GENOMIC DNA]</scope>
    <source>
        <strain evidence="1 2">NPDC049503</strain>
    </source>
</reference>
<comment type="caution">
    <text evidence="1">The sequence shown here is derived from an EMBL/GenBank/DDBJ whole genome shotgun (WGS) entry which is preliminary data.</text>
</comment>
<evidence type="ECO:0008006" key="3">
    <source>
        <dbReference type="Google" id="ProtNLM"/>
    </source>
</evidence>
<protein>
    <recommendedName>
        <fullName evidence="3">WXG100 family type VII secretion target</fullName>
    </recommendedName>
</protein>
<evidence type="ECO:0000313" key="1">
    <source>
        <dbReference type="EMBL" id="MFI7440610.1"/>
    </source>
</evidence>
<evidence type="ECO:0000313" key="2">
    <source>
        <dbReference type="Proteomes" id="UP001612928"/>
    </source>
</evidence>
<name>A0ABW8A1F3_9ACTN</name>
<gene>
    <name evidence="1" type="ORF">ACIBP5_11700</name>
</gene>
<organism evidence="1 2">
    <name type="scientific">Nonomuraea indica</name>
    <dbReference type="NCBI Taxonomy" id="1581193"/>
    <lineage>
        <taxon>Bacteria</taxon>
        <taxon>Bacillati</taxon>
        <taxon>Actinomycetota</taxon>
        <taxon>Actinomycetes</taxon>
        <taxon>Streptosporangiales</taxon>
        <taxon>Streptosporangiaceae</taxon>
        <taxon>Nonomuraea</taxon>
    </lineage>
</organism>
<sequence length="113" mass="11927">MRPGDFDDLGSTVTHSSLARSGTELSDVARTVVEEAALLQADLAALGDRWGGGEVGATIGRLDGVVLRLLLDRCTDLAELLQADSGKVMARSAIHREAERETVTVVERGAPDV</sequence>
<proteinExistence type="predicted"/>